<feature type="transmembrane region" description="Helical" evidence="1">
    <location>
        <begin position="26"/>
        <end position="51"/>
    </location>
</feature>
<dbReference type="OrthoDB" id="384085at2157"/>
<sequence length="159" mass="17629">MSEQSITDEETERWGSRFRPDTLGGLFKALFVASIVSFFLSVMGLMVYLLWLPEANPTVTLADPPVAAAAGSWIGIPVSLFCYGSWSAWQLRGLPRDPDQLTSKNPVKMLAYMIAVFVANKDDLDAYDRRLRTTTWAFVGVVIWGVFTAAMLFGEPRAA</sequence>
<dbReference type="RefSeq" id="WP_087715065.1">
    <property type="nucleotide sequence ID" value="NZ_MWPH01000003.1"/>
</dbReference>
<proteinExistence type="predicted"/>
<dbReference type="AlphaFoldDB" id="A0A202E6E3"/>
<feature type="transmembrane region" description="Helical" evidence="1">
    <location>
        <begin position="136"/>
        <end position="154"/>
    </location>
</feature>
<evidence type="ECO:0000256" key="1">
    <source>
        <dbReference type="SAM" id="Phobius"/>
    </source>
</evidence>
<comment type="caution">
    <text evidence="2">The sequence shown here is derived from an EMBL/GenBank/DDBJ whole genome shotgun (WGS) entry which is preliminary data.</text>
</comment>
<keyword evidence="3" id="KW-1185">Reference proteome</keyword>
<dbReference type="Proteomes" id="UP000196084">
    <property type="component" value="Unassembled WGS sequence"/>
</dbReference>
<gene>
    <name evidence="2" type="ORF">B2G88_13630</name>
</gene>
<organism evidence="2 3">
    <name type="scientific">Natronolimnobius baerhuensis</name>
    <dbReference type="NCBI Taxonomy" id="253108"/>
    <lineage>
        <taxon>Archaea</taxon>
        <taxon>Methanobacteriati</taxon>
        <taxon>Methanobacteriota</taxon>
        <taxon>Stenosarchaea group</taxon>
        <taxon>Halobacteria</taxon>
        <taxon>Halobacteriales</taxon>
        <taxon>Natrialbaceae</taxon>
        <taxon>Natronolimnobius</taxon>
    </lineage>
</organism>
<feature type="transmembrane region" description="Helical" evidence="1">
    <location>
        <begin position="66"/>
        <end position="86"/>
    </location>
</feature>
<protein>
    <submittedName>
        <fullName evidence="2">Uncharacterized protein</fullName>
    </submittedName>
</protein>
<dbReference type="EMBL" id="MWPH01000003">
    <property type="protein sequence ID" value="OVE83480.1"/>
    <property type="molecule type" value="Genomic_DNA"/>
</dbReference>
<name>A0A202E6E3_9EURY</name>
<keyword evidence="1" id="KW-0472">Membrane</keyword>
<keyword evidence="1" id="KW-1133">Transmembrane helix</keyword>
<evidence type="ECO:0000313" key="2">
    <source>
        <dbReference type="EMBL" id="OVE83480.1"/>
    </source>
</evidence>
<keyword evidence="1" id="KW-0812">Transmembrane</keyword>
<accession>A0A202E6E3</accession>
<reference evidence="2 3" key="1">
    <citation type="submission" date="2017-02" db="EMBL/GenBank/DDBJ databases">
        <title>Natronthermophilus aegyptiacus gen. nov.,sp. nov., an aerobic, extremely halophilic alkalithermophilic archaeon isolated from the athalassohaline Wadi An Natrun, Egypt.</title>
        <authorList>
            <person name="Zhao B."/>
        </authorList>
    </citation>
    <scope>NUCLEOTIDE SEQUENCE [LARGE SCALE GENOMIC DNA]</scope>
    <source>
        <strain evidence="2 3">CGMCC 1.3597</strain>
    </source>
</reference>
<evidence type="ECO:0000313" key="3">
    <source>
        <dbReference type="Proteomes" id="UP000196084"/>
    </source>
</evidence>